<dbReference type="Proteomes" id="UP000799441">
    <property type="component" value="Unassembled WGS sequence"/>
</dbReference>
<name>A0A9P4QBR4_9PEZI</name>
<dbReference type="EMBL" id="MU003777">
    <property type="protein sequence ID" value="KAF2723275.1"/>
    <property type="molecule type" value="Genomic_DNA"/>
</dbReference>
<evidence type="ECO:0000313" key="2">
    <source>
        <dbReference type="Proteomes" id="UP000799441"/>
    </source>
</evidence>
<dbReference type="AlphaFoldDB" id="A0A9P4QBR4"/>
<keyword evidence="2" id="KW-1185">Reference proteome</keyword>
<gene>
    <name evidence="1" type="ORF">K431DRAFT_27482</name>
</gene>
<reference evidence="1" key="1">
    <citation type="journal article" date="2020" name="Stud. Mycol.">
        <title>101 Dothideomycetes genomes: a test case for predicting lifestyles and emergence of pathogens.</title>
        <authorList>
            <person name="Haridas S."/>
            <person name="Albert R."/>
            <person name="Binder M."/>
            <person name="Bloem J."/>
            <person name="Labutti K."/>
            <person name="Salamov A."/>
            <person name="Andreopoulos B."/>
            <person name="Baker S."/>
            <person name="Barry K."/>
            <person name="Bills G."/>
            <person name="Bluhm B."/>
            <person name="Cannon C."/>
            <person name="Castanera R."/>
            <person name="Culley D."/>
            <person name="Daum C."/>
            <person name="Ezra D."/>
            <person name="Gonzalez J."/>
            <person name="Henrissat B."/>
            <person name="Kuo A."/>
            <person name="Liang C."/>
            <person name="Lipzen A."/>
            <person name="Lutzoni F."/>
            <person name="Magnuson J."/>
            <person name="Mondo S."/>
            <person name="Nolan M."/>
            <person name="Ohm R."/>
            <person name="Pangilinan J."/>
            <person name="Park H.-J."/>
            <person name="Ramirez L."/>
            <person name="Alfaro M."/>
            <person name="Sun H."/>
            <person name="Tritt A."/>
            <person name="Yoshinaga Y."/>
            <person name="Zwiers L.-H."/>
            <person name="Turgeon B."/>
            <person name="Goodwin S."/>
            <person name="Spatafora J."/>
            <person name="Crous P."/>
            <person name="Grigoriev I."/>
        </authorList>
    </citation>
    <scope>NUCLEOTIDE SEQUENCE</scope>
    <source>
        <strain evidence="1">CBS 116435</strain>
    </source>
</reference>
<evidence type="ECO:0000313" key="1">
    <source>
        <dbReference type="EMBL" id="KAF2723275.1"/>
    </source>
</evidence>
<proteinExistence type="predicted"/>
<protein>
    <submittedName>
        <fullName evidence="1">Uncharacterized protein</fullName>
    </submittedName>
</protein>
<accession>A0A9P4QBR4</accession>
<organism evidence="1 2">
    <name type="scientific">Polychaeton citri CBS 116435</name>
    <dbReference type="NCBI Taxonomy" id="1314669"/>
    <lineage>
        <taxon>Eukaryota</taxon>
        <taxon>Fungi</taxon>
        <taxon>Dikarya</taxon>
        <taxon>Ascomycota</taxon>
        <taxon>Pezizomycotina</taxon>
        <taxon>Dothideomycetes</taxon>
        <taxon>Dothideomycetidae</taxon>
        <taxon>Capnodiales</taxon>
        <taxon>Capnodiaceae</taxon>
        <taxon>Polychaeton</taxon>
    </lineage>
</organism>
<comment type="caution">
    <text evidence="1">The sequence shown here is derived from an EMBL/GenBank/DDBJ whole genome shotgun (WGS) entry which is preliminary data.</text>
</comment>
<sequence length="80" mass="8732">MVVYMHMLLGVHAQAGDIPKLFLLFVHFSMWLEGSARSTTILARSKCLNENPIASCLVESDVPCRALSRQLPTTSAQAGT</sequence>